<evidence type="ECO:0000256" key="1">
    <source>
        <dbReference type="SAM" id="Coils"/>
    </source>
</evidence>
<dbReference type="STRING" id="441103.TRN7648_01347"/>
<keyword evidence="3" id="KW-1185">Reference proteome</keyword>
<dbReference type="Pfam" id="PF05164">
    <property type="entry name" value="ZapA"/>
    <property type="match status" value="1"/>
</dbReference>
<dbReference type="EMBL" id="CYSE01000002">
    <property type="protein sequence ID" value="CUH77202.1"/>
    <property type="molecule type" value="Genomic_DNA"/>
</dbReference>
<proteinExistence type="predicted"/>
<dbReference type="OrthoDB" id="9797575at2"/>
<dbReference type="GO" id="GO:0051301">
    <property type="term" value="P:cell division"/>
    <property type="evidence" value="ECO:0007669"/>
    <property type="project" value="UniProtKB-KW"/>
</dbReference>
<keyword evidence="2" id="KW-0131">Cell cycle</keyword>
<protein>
    <submittedName>
        <fullName evidence="2">Cell division protein ZapA</fullName>
    </submittedName>
</protein>
<dbReference type="SUPFAM" id="SSF102829">
    <property type="entry name" value="Cell division protein ZapA-like"/>
    <property type="match status" value="1"/>
</dbReference>
<dbReference type="RefSeq" id="WP_058246859.1">
    <property type="nucleotide sequence ID" value="NZ_CYSE01000002.1"/>
</dbReference>
<accession>A0A0P1G6F5</accession>
<dbReference type="Proteomes" id="UP000054935">
    <property type="component" value="Unassembled WGS sequence"/>
</dbReference>
<gene>
    <name evidence="2" type="ORF">TRN7648_01347</name>
</gene>
<dbReference type="InterPro" id="IPR007838">
    <property type="entry name" value="Cell_div_ZapA-like"/>
</dbReference>
<reference evidence="2 3" key="1">
    <citation type="submission" date="2015-09" db="EMBL/GenBank/DDBJ databases">
        <authorList>
            <consortium name="Swine Surveillance"/>
        </authorList>
    </citation>
    <scope>NUCLEOTIDE SEQUENCE [LARGE SCALE GENOMIC DNA]</scope>
    <source>
        <strain evidence="2 3">CECT 7648</strain>
    </source>
</reference>
<dbReference type="Gene3D" id="3.30.160.880">
    <property type="entry name" value="Cell division protein ZapA protomer, N-terminal domain"/>
    <property type="match status" value="1"/>
</dbReference>
<sequence length="134" mass="14671">MAQIELEIKIGTRSFEVACQEGEEQYLLSAAKLLDAEAQVLVEQIGRMPEARMLLMSGLMLADKTAGLEDRVREAEDKIAALQAELTELQERPAPEPEQVEVPRIPADVTDALAELAARAETIAETVDEKLRAG</sequence>
<evidence type="ECO:0000313" key="2">
    <source>
        <dbReference type="EMBL" id="CUH77202.1"/>
    </source>
</evidence>
<dbReference type="AlphaFoldDB" id="A0A0P1G6F5"/>
<dbReference type="InterPro" id="IPR036192">
    <property type="entry name" value="Cell_div_ZapA-like_sf"/>
</dbReference>
<dbReference type="InterPro" id="IPR042233">
    <property type="entry name" value="Cell_div_ZapA_N"/>
</dbReference>
<keyword evidence="2" id="KW-0132">Cell division</keyword>
<feature type="coiled-coil region" evidence="1">
    <location>
        <begin position="65"/>
        <end position="92"/>
    </location>
</feature>
<name>A0A0P1G6F5_9RHOB</name>
<organism evidence="2 3">
    <name type="scientific">Tropicibacter naphthalenivorans</name>
    <dbReference type="NCBI Taxonomy" id="441103"/>
    <lineage>
        <taxon>Bacteria</taxon>
        <taxon>Pseudomonadati</taxon>
        <taxon>Pseudomonadota</taxon>
        <taxon>Alphaproteobacteria</taxon>
        <taxon>Rhodobacterales</taxon>
        <taxon>Roseobacteraceae</taxon>
        <taxon>Tropicibacter</taxon>
    </lineage>
</organism>
<evidence type="ECO:0000313" key="3">
    <source>
        <dbReference type="Proteomes" id="UP000054935"/>
    </source>
</evidence>
<keyword evidence="1" id="KW-0175">Coiled coil</keyword>